<reference evidence="2 3" key="1">
    <citation type="submission" date="2024-01" db="EMBL/GenBank/DDBJ databases">
        <title>Genome assemblies of Stephania.</title>
        <authorList>
            <person name="Yang L."/>
        </authorList>
    </citation>
    <scope>NUCLEOTIDE SEQUENCE [LARGE SCALE GENOMIC DNA]</scope>
    <source>
        <strain evidence="2">JXDWG</strain>
        <tissue evidence="2">Leaf</tissue>
    </source>
</reference>
<dbReference type="AlphaFoldDB" id="A0AAP0EA57"/>
<protein>
    <submittedName>
        <fullName evidence="2">Uncharacterized protein</fullName>
    </submittedName>
</protein>
<evidence type="ECO:0000256" key="1">
    <source>
        <dbReference type="SAM" id="MobiDB-lite"/>
    </source>
</evidence>
<organism evidence="2 3">
    <name type="scientific">Stephania cephalantha</name>
    <dbReference type="NCBI Taxonomy" id="152367"/>
    <lineage>
        <taxon>Eukaryota</taxon>
        <taxon>Viridiplantae</taxon>
        <taxon>Streptophyta</taxon>
        <taxon>Embryophyta</taxon>
        <taxon>Tracheophyta</taxon>
        <taxon>Spermatophyta</taxon>
        <taxon>Magnoliopsida</taxon>
        <taxon>Ranunculales</taxon>
        <taxon>Menispermaceae</taxon>
        <taxon>Menispermoideae</taxon>
        <taxon>Cissampelideae</taxon>
        <taxon>Stephania</taxon>
    </lineage>
</organism>
<feature type="region of interest" description="Disordered" evidence="1">
    <location>
        <begin position="1"/>
        <end position="39"/>
    </location>
</feature>
<evidence type="ECO:0000313" key="2">
    <source>
        <dbReference type="EMBL" id="KAK9089464.1"/>
    </source>
</evidence>
<dbReference type="EMBL" id="JBBNAG010000012">
    <property type="protein sequence ID" value="KAK9089464.1"/>
    <property type="molecule type" value="Genomic_DNA"/>
</dbReference>
<name>A0AAP0EA57_9MAGN</name>
<sequence>MNRCRGERKLNQEELEAKRSNVARAGPSNGEEPGSKQQQGAILSVVVAATARNAGAPCGIGRNPQRIRKKSAITTKRTPAGEKTTRQRRQRGTTISSMVARPGCRRRTLRRRTTRRAKSRLDVDGRWTTTAATVATERPMHAREEKMCLHEERGRGGSGFYLLGRSATDRRTHRLSTICTHIRHDHCYEIVTYLFRRRSCILS</sequence>
<comment type="caution">
    <text evidence="2">The sequence shown here is derived from an EMBL/GenBank/DDBJ whole genome shotgun (WGS) entry which is preliminary data.</text>
</comment>
<feature type="compositionally biased region" description="Basic and acidic residues" evidence="1">
    <location>
        <begin position="1"/>
        <end position="19"/>
    </location>
</feature>
<evidence type="ECO:0000313" key="3">
    <source>
        <dbReference type="Proteomes" id="UP001419268"/>
    </source>
</evidence>
<keyword evidence="3" id="KW-1185">Reference proteome</keyword>
<accession>A0AAP0EA57</accession>
<proteinExistence type="predicted"/>
<dbReference type="Proteomes" id="UP001419268">
    <property type="component" value="Unassembled WGS sequence"/>
</dbReference>
<gene>
    <name evidence="2" type="ORF">Scep_028546</name>
</gene>